<dbReference type="EMBL" id="JALLPB020000019">
    <property type="protein sequence ID" value="KAL3826566.1"/>
    <property type="molecule type" value="Genomic_DNA"/>
</dbReference>
<name>A0ABD3SPP5_9STRA</name>
<gene>
    <name evidence="3" type="ORF">ACHAXA_003630</name>
</gene>
<protein>
    <submittedName>
        <fullName evidence="3">Uncharacterized protein</fullName>
    </submittedName>
</protein>
<evidence type="ECO:0000256" key="2">
    <source>
        <dbReference type="SAM" id="SignalP"/>
    </source>
</evidence>
<evidence type="ECO:0000256" key="1">
    <source>
        <dbReference type="SAM" id="MobiDB-lite"/>
    </source>
</evidence>
<comment type="caution">
    <text evidence="3">The sequence shown here is derived from an EMBL/GenBank/DDBJ whole genome shotgun (WGS) entry which is preliminary data.</text>
</comment>
<keyword evidence="4" id="KW-1185">Reference proteome</keyword>
<feature type="region of interest" description="Disordered" evidence="1">
    <location>
        <begin position="185"/>
        <end position="221"/>
    </location>
</feature>
<feature type="compositionally biased region" description="Low complexity" evidence="1">
    <location>
        <begin position="187"/>
        <end position="220"/>
    </location>
</feature>
<evidence type="ECO:0000313" key="4">
    <source>
        <dbReference type="Proteomes" id="UP001530377"/>
    </source>
</evidence>
<dbReference type="Proteomes" id="UP001530377">
    <property type="component" value="Unassembled WGS sequence"/>
</dbReference>
<keyword evidence="2" id="KW-0732">Signal</keyword>
<reference evidence="3 4" key="1">
    <citation type="submission" date="2024-10" db="EMBL/GenBank/DDBJ databases">
        <title>Updated reference genomes for cyclostephanoid diatoms.</title>
        <authorList>
            <person name="Roberts W.R."/>
            <person name="Alverson A.J."/>
        </authorList>
    </citation>
    <scope>NUCLEOTIDE SEQUENCE [LARGE SCALE GENOMIC DNA]</scope>
    <source>
        <strain evidence="3 4">AJA228-03</strain>
    </source>
</reference>
<proteinExistence type="predicted"/>
<sequence>MGNPALSIFLFALGSLLLLDNILAVPFPDSSIIEAAEAKFILRRSRHLQSSSTNPPLTSEQFDLCLNDLSLADSNIDSQLDKSEYISFLSINSANYGYTWEDASTQFSLSELPLEFAMLFHSTACMCAYGKDSASVDFGCCQGAYEHIVIYADNWSNMTKEQDAYTRLFCSEAYYSYSSTFRPTGVSSIPPTTATPETSSPPTTTMSTSVPVPSPTSYPSAVDGTMSPTILSLGSMGPTIISLPTVATTTLSPLSVIPGMPTRSPISTTFTYGPVITSSSMSPTLTTITKPPIGTSLTESPTLSSTILEIGIEYGISSDCGMTAYDVINGNYGITIKEGLITATEVLLVAILNSTYPQNSAEGAMETSSPQSIPSMSPAASLFSVPTMSPTGGGGDQSASAGETTNKSLQAMNVRIRVEGLPIAPLNDHGDDPYNRRRDLAMLSIQERQQKNFRGYHHPLDKLQRLRKGSRSLVYYTEEKPVDITDVEDVLDQACPQGTVCMKVKSTIFVTLEEGDVTDEIEAVIRSDFQKSLEDGSFFSSMPADTIVCPPPSSASPSSIPVNTVEPSPSLVLTTQSPSLTPVAIPTTQPPVTSIPLYTDEPTLPLVLTTQSPSLITPVAIPTSPPPMATIPTTLLPFPTAVTESPSSGSEEVPIGPLNVTIQYNFNNDCGLDSEAILNEEGNTFKDVLVEVTTTATIQILNETYPRLDGEDPARKRGIRVRRRRLVHFDNPTSTSFSSQKTRNLVYYTAEYPVTIDRIIDIESCDAGLNCLLVISTITIILEAGDDPAQISDAIVNGIAASFLDGSIYSTVPPAALECPMV</sequence>
<feature type="region of interest" description="Disordered" evidence="1">
    <location>
        <begin position="360"/>
        <end position="404"/>
    </location>
</feature>
<organism evidence="3 4">
    <name type="scientific">Cyclostephanos tholiformis</name>
    <dbReference type="NCBI Taxonomy" id="382380"/>
    <lineage>
        <taxon>Eukaryota</taxon>
        <taxon>Sar</taxon>
        <taxon>Stramenopiles</taxon>
        <taxon>Ochrophyta</taxon>
        <taxon>Bacillariophyta</taxon>
        <taxon>Coscinodiscophyceae</taxon>
        <taxon>Thalassiosirophycidae</taxon>
        <taxon>Stephanodiscales</taxon>
        <taxon>Stephanodiscaceae</taxon>
        <taxon>Cyclostephanos</taxon>
    </lineage>
</organism>
<feature type="compositionally biased region" description="Polar residues" evidence="1">
    <location>
        <begin position="360"/>
        <end position="375"/>
    </location>
</feature>
<evidence type="ECO:0000313" key="3">
    <source>
        <dbReference type="EMBL" id="KAL3826566.1"/>
    </source>
</evidence>
<dbReference type="AlphaFoldDB" id="A0ABD3SPP5"/>
<accession>A0ABD3SPP5</accession>
<feature type="signal peptide" evidence="2">
    <location>
        <begin position="1"/>
        <end position="24"/>
    </location>
</feature>
<feature type="chain" id="PRO_5044750381" evidence="2">
    <location>
        <begin position="25"/>
        <end position="822"/>
    </location>
</feature>